<reference evidence="3" key="2">
    <citation type="submission" date="2016-04" db="EMBL/GenBank/DDBJ databases">
        <title>Complete Genome and Plasmid Sequences for Rhodococcus fascians D188 and Draft Sequences for Rhodococcus spp. Isolates PBTS 1 and PBTS 2.</title>
        <authorList>
            <person name="Stamer R."/>
            <person name="Vereecke D."/>
            <person name="Zhang Y."/>
            <person name="Schilkey F."/>
            <person name="Devitt N."/>
            <person name="Randall J."/>
        </authorList>
    </citation>
    <scope>NUCLEOTIDE SEQUENCE [LARGE SCALE GENOMIC DNA]</scope>
    <source>
        <strain evidence="3">PBTS2</strain>
    </source>
</reference>
<evidence type="ECO:0000313" key="3">
    <source>
        <dbReference type="Proteomes" id="UP000076038"/>
    </source>
</evidence>
<dbReference type="GeneID" id="93555588"/>
<proteinExistence type="predicted"/>
<reference evidence="2 3" key="1">
    <citation type="journal article" date="2016" name="Genome Announc.">
        <title>Complete Genome and Plasmid Sequences for Rhodococcus fascians D188 and Draft Sequences for Rhodococcus Isolates PBTS 1 and PBTS 2.</title>
        <authorList>
            <person name="Stamler R.A."/>
            <person name="Vereecke D."/>
            <person name="Zhang Y."/>
            <person name="Schilkey F."/>
            <person name="Devitt N."/>
            <person name="Randall J.J."/>
        </authorList>
    </citation>
    <scope>NUCLEOTIDE SEQUENCE [LARGE SCALE GENOMIC DNA]</scope>
    <source>
        <strain evidence="2 3">PBTS2</strain>
    </source>
</reference>
<dbReference type="PATRIC" id="fig|1653479.3.peg.555"/>
<keyword evidence="1" id="KW-0812">Transmembrane</keyword>
<feature type="transmembrane region" description="Helical" evidence="1">
    <location>
        <begin position="34"/>
        <end position="54"/>
    </location>
</feature>
<evidence type="ECO:0000313" key="2">
    <source>
        <dbReference type="EMBL" id="AMY21864.1"/>
    </source>
</evidence>
<dbReference type="OrthoDB" id="9983977at2"/>
<name>A0A143QG30_RHOFA</name>
<evidence type="ECO:0000256" key="1">
    <source>
        <dbReference type="SAM" id="Phobius"/>
    </source>
</evidence>
<protein>
    <submittedName>
        <fullName evidence="2">Uncharacterized protein</fullName>
    </submittedName>
</protein>
<dbReference type="EMBL" id="CP015220">
    <property type="protein sequence ID" value="AMY21864.1"/>
    <property type="molecule type" value="Genomic_DNA"/>
</dbReference>
<keyword evidence="1" id="KW-0472">Membrane</keyword>
<organism evidence="2 3">
    <name type="scientific">Rhodococcoides fascians</name>
    <name type="common">Rhodococcus fascians</name>
    <dbReference type="NCBI Taxonomy" id="1828"/>
    <lineage>
        <taxon>Bacteria</taxon>
        <taxon>Bacillati</taxon>
        <taxon>Actinomycetota</taxon>
        <taxon>Actinomycetes</taxon>
        <taxon>Mycobacteriales</taxon>
        <taxon>Nocardiaceae</taxon>
        <taxon>Rhodococcoides</taxon>
    </lineage>
</organism>
<gene>
    <name evidence="2" type="ORF">A3Q41_00544</name>
</gene>
<sequence>MAENIPVPPSRALPESIAAAESNACPAENGRPGWALLGLLLAVSAAIAIMALGISAG</sequence>
<keyword evidence="3" id="KW-1185">Reference proteome</keyword>
<dbReference type="Proteomes" id="UP000076038">
    <property type="component" value="Chromosome"/>
</dbReference>
<keyword evidence="1" id="KW-1133">Transmembrane helix</keyword>
<accession>A0A143QG30</accession>
<dbReference type="AlphaFoldDB" id="A0A143QG30"/>
<dbReference type="KEGG" id="rhs:A3Q41_00544"/>
<dbReference type="RefSeq" id="WP_155288423.1">
    <property type="nucleotide sequence ID" value="NZ_CAKKLU010000003.1"/>
</dbReference>